<name>A0ABV4YAQ5_9CYAN</name>
<evidence type="ECO:0000313" key="13">
    <source>
        <dbReference type="EMBL" id="MFB2935203.1"/>
    </source>
</evidence>
<dbReference type="Pfam" id="PF00391">
    <property type="entry name" value="PEP-utilizers"/>
    <property type="match status" value="1"/>
</dbReference>
<evidence type="ECO:0000313" key="14">
    <source>
        <dbReference type="Proteomes" id="UP001576776"/>
    </source>
</evidence>
<dbReference type="RefSeq" id="WP_413256721.1">
    <property type="nucleotide sequence ID" value="NZ_JBHFNS010000036.1"/>
</dbReference>
<dbReference type="Gene3D" id="3.30.1490.20">
    <property type="entry name" value="ATP-grasp fold, A domain"/>
    <property type="match status" value="1"/>
</dbReference>
<feature type="transmembrane region" description="Helical" evidence="10">
    <location>
        <begin position="6"/>
        <end position="30"/>
    </location>
</feature>
<evidence type="ECO:0000256" key="3">
    <source>
        <dbReference type="ARBA" id="ARBA00022679"/>
    </source>
</evidence>
<dbReference type="InterPro" id="IPR051549">
    <property type="entry name" value="PEP_Utilizing_Enz"/>
</dbReference>
<proteinExistence type="predicted"/>
<evidence type="ECO:0000256" key="7">
    <source>
        <dbReference type="ARBA" id="ARBA00023136"/>
    </source>
</evidence>
<keyword evidence="8" id="KW-0594">Phospholipid biosynthesis</keyword>
<keyword evidence="2" id="KW-0444">Lipid biosynthesis</keyword>
<evidence type="ECO:0000256" key="8">
    <source>
        <dbReference type="ARBA" id="ARBA00023209"/>
    </source>
</evidence>
<dbReference type="EMBL" id="JBHFNS010000036">
    <property type="protein sequence ID" value="MFB2935203.1"/>
    <property type="molecule type" value="Genomic_DNA"/>
</dbReference>
<evidence type="ECO:0000256" key="4">
    <source>
        <dbReference type="ARBA" id="ARBA00022692"/>
    </source>
</evidence>
<feature type="transmembrane region" description="Helical" evidence="10">
    <location>
        <begin position="187"/>
        <end position="204"/>
    </location>
</feature>
<keyword evidence="9" id="KW-1208">Phospholipid metabolism</keyword>
<dbReference type="PANTHER" id="PTHR43615">
    <property type="entry name" value="PHOSPHOENOLPYRUVATE SYNTHASE-RELATED"/>
    <property type="match status" value="1"/>
</dbReference>
<dbReference type="Pfam" id="PF02660">
    <property type="entry name" value="G3P_acyltransf"/>
    <property type="match status" value="1"/>
</dbReference>
<evidence type="ECO:0000256" key="1">
    <source>
        <dbReference type="ARBA" id="ARBA00022475"/>
    </source>
</evidence>
<reference evidence="13 14" key="1">
    <citation type="submission" date="2024-09" db="EMBL/GenBank/DDBJ databases">
        <title>Floridaenema gen nov. (Aerosakkonemataceae, Aerosakkonematales ord. nov., Cyanobacteria) from benthic tropical and subtropical fresh waters, with the description of four new species.</title>
        <authorList>
            <person name="Moretto J.A."/>
            <person name="Berthold D.E."/>
            <person name="Lefler F.W."/>
            <person name="Huang I.-S."/>
            <person name="Laughinghouse H. IV."/>
        </authorList>
    </citation>
    <scope>NUCLEOTIDE SEQUENCE [LARGE SCALE GENOMIC DNA]</scope>
    <source>
        <strain evidence="13 14">BLCC-F154</strain>
    </source>
</reference>
<dbReference type="SUPFAM" id="SSF56059">
    <property type="entry name" value="Glutathione synthetase ATP-binding domain-like"/>
    <property type="match status" value="1"/>
</dbReference>
<feature type="transmembrane region" description="Helical" evidence="10">
    <location>
        <begin position="132"/>
        <end position="157"/>
    </location>
</feature>
<evidence type="ECO:0000256" key="10">
    <source>
        <dbReference type="SAM" id="Phobius"/>
    </source>
</evidence>
<keyword evidence="5 10" id="KW-1133">Transmembrane helix</keyword>
<dbReference type="Gene3D" id="3.50.30.10">
    <property type="entry name" value="Phosphohistidine domain"/>
    <property type="match status" value="1"/>
</dbReference>
<feature type="domain" description="PEP-utilising enzyme mobile" evidence="11">
    <location>
        <begin position="910"/>
        <end position="980"/>
    </location>
</feature>
<feature type="domain" description="Pyruvate phosphate dikinase AMP/ATP-binding" evidence="12">
    <location>
        <begin position="285"/>
        <end position="475"/>
    </location>
</feature>
<evidence type="ECO:0000256" key="9">
    <source>
        <dbReference type="ARBA" id="ARBA00023264"/>
    </source>
</evidence>
<dbReference type="InterPro" id="IPR002192">
    <property type="entry name" value="PPDK_AMP/ATP-bd"/>
</dbReference>
<keyword evidence="1" id="KW-1003">Cell membrane</keyword>
<dbReference type="SUPFAM" id="SSF52009">
    <property type="entry name" value="Phosphohistidine domain"/>
    <property type="match status" value="1"/>
</dbReference>
<keyword evidence="13" id="KW-0012">Acyltransferase</keyword>
<keyword evidence="7 10" id="KW-0472">Membrane</keyword>
<dbReference type="InterPro" id="IPR013815">
    <property type="entry name" value="ATP_grasp_subdomain_1"/>
</dbReference>
<dbReference type="Gene3D" id="3.30.470.20">
    <property type="entry name" value="ATP-grasp fold, B domain"/>
    <property type="match status" value="2"/>
</dbReference>
<dbReference type="GO" id="GO:0016746">
    <property type="term" value="F:acyltransferase activity"/>
    <property type="evidence" value="ECO:0007669"/>
    <property type="project" value="UniProtKB-KW"/>
</dbReference>
<feature type="transmembrane region" description="Helical" evidence="10">
    <location>
        <begin position="163"/>
        <end position="180"/>
    </location>
</feature>
<evidence type="ECO:0000256" key="2">
    <source>
        <dbReference type="ARBA" id="ARBA00022516"/>
    </source>
</evidence>
<keyword evidence="4 10" id="KW-0812">Transmembrane</keyword>
<evidence type="ECO:0000259" key="12">
    <source>
        <dbReference type="Pfam" id="PF01326"/>
    </source>
</evidence>
<organism evidence="13 14">
    <name type="scientific">Floridaenema fluviatile BLCC-F154</name>
    <dbReference type="NCBI Taxonomy" id="3153640"/>
    <lineage>
        <taxon>Bacteria</taxon>
        <taxon>Bacillati</taxon>
        <taxon>Cyanobacteriota</taxon>
        <taxon>Cyanophyceae</taxon>
        <taxon>Oscillatoriophycideae</taxon>
        <taxon>Aerosakkonematales</taxon>
        <taxon>Aerosakkonemataceae</taxon>
        <taxon>Floridanema</taxon>
        <taxon>Floridanema fluviatile</taxon>
    </lineage>
</organism>
<evidence type="ECO:0000256" key="5">
    <source>
        <dbReference type="ARBA" id="ARBA00022989"/>
    </source>
</evidence>
<sequence>MTLTQVWGVLLIFVFCPLLGGLPLVAWITYALTGRNLARLGTGNIGVQAAFYHGGTVVGIVAVLSEAFKGIFAVVLARLFFAPEIFTQTSTGFLGFWQNFFQVYPSEWEVIALIALVLGRYWIGRGAGTTNVVWGFIVHDWLVSFLVFVIGGISFTIIRERKAGKLSVLVLLPLIVILLYPQDRSRIMATIALAIIIGWIYQKLPDDLDLPTSGGRPESQKMFRFFRGDRSMISLDQKLNAAKVGQKAATLSQLKRWGYAIPDGWVLLPGDDPEVIVDSLQPDLENPLVVRSSAVGEDSETASAAGQYETVLNVSDRTTLRQAIISCQTSYDRPGAVQYRLDRNLPEAAMAVLIQKQIRGAFSGVAFSRDPITQTGDLVIIEALPGGASQVVSGQVTPEQYRVKIGDLATAQNSDLSSITLQGEGDVPLGLIRQVAILARELENRYHGIPQDVEWSYDGDRLWLLQTRPITTLSPIWTRKIAAEVIPGLISPLTWSINRPLTCGVWGEIFTLVLREGAQGLDFNETATLHYSRAYFNATLLGQIFRRMGLPPESLEFLTRGAKFSKPPLISTLRNVPGLLNLWGRERDLEADFARDDRQHFAPGLTKLKKSQNTTESQALLNRIDLILTLLRKATYYSILAPLSFALRKAIFRVKDAELNAGEAPEVASLRSLTSLAFEARNLLINQGVTPEEISQIFVSLIKTEAGQKLLQQFEQILESYGYLSDVATDIAVPTWQEEPDHVREIFAQFIINPPPKVRLPKKQRWQAKLVQRRLDLKGRVTEIYSQFLAELRWSFLALEKSWLSSGLLKEPGDIFFLEIAEIRQIINQTDSELTNQIIRLIAKRRSQLSQDRQLETAPFVVYGNAPPITILKTASLQPTELLQGIGASAGQAEGRVKVLRNLQSVPEINRETILVVPYTDSGWAPLLARAGGLIAEVGGRLSHGAIVAREYGIPAIMDIQDATRLLKDGQLVRIDGQLGTVEIL</sequence>
<evidence type="ECO:0000259" key="11">
    <source>
        <dbReference type="Pfam" id="PF00391"/>
    </source>
</evidence>
<dbReference type="InterPro" id="IPR008279">
    <property type="entry name" value="PEP-util_enz_mobile_dom"/>
</dbReference>
<keyword evidence="3" id="KW-0808">Transferase</keyword>
<keyword evidence="14" id="KW-1185">Reference proteome</keyword>
<dbReference type="Pfam" id="PF01326">
    <property type="entry name" value="PPDK_N"/>
    <property type="match status" value="1"/>
</dbReference>
<gene>
    <name evidence="13" type="ORF">ACE1B6_07980</name>
</gene>
<protein>
    <submittedName>
        <fullName evidence="13">Glycerol-3-phosphate acyltransferase</fullName>
    </submittedName>
</protein>
<feature type="transmembrane region" description="Helical" evidence="10">
    <location>
        <begin position="51"/>
        <end position="81"/>
    </location>
</feature>
<feature type="transmembrane region" description="Helical" evidence="10">
    <location>
        <begin position="101"/>
        <end position="123"/>
    </location>
</feature>
<dbReference type="InterPro" id="IPR003811">
    <property type="entry name" value="G3P_acylTferase_PlsY"/>
</dbReference>
<keyword evidence="6" id="KW-0443">Lipid metabolism</keyword>
<comment type="caution">
    <text evidence="13">The sequence shown here is derived from an EMBL/GenBank/DDBJ whole genome shotgun (WGS) entry which is preliminary data.</text>
</comment>
<evidence type="ECO:0000256" key="6">
    <source>
        <dbReference type="ARBA" id="ARBA00023098"/>
    </source>
</evidence>
<dbReference type="PANTHER" id="PTHR43615:SF1">
    <property type="entry name" value="PPDK_N DOMAIN-CONTAINING PROTEIN"/>
    <property type="match status" value="1"/>
</dbReference>
<accession>A0ABV4YAQ5</accession>
<dbReference type="InterPro" id="IPR036637">
    <property type="entry name" value="Phosphohistidine_dom_sf"/>
</dbReference>
<dbReference type="Proteomes" id="UP001576776">
    <property type="component" value="Unassembled WGS sequence"/>
</dbReference>
<dbReference type="SMART" id="SM01207">
    <property type="entry name" value="G3P_acyltransf"/>
    <property type="match status" value="1"/>
</dbReference>